<gene>
    <name evidence="4" type="ORF">HKD42_01060</name>
</gene>
<dbReference type="PANTHER" id="PTHR34475">
    <property type="match status" value="1"/>
</dbReference>
<accession>A0A848QJ67</accession>
<keyword evidence="2" id="KW-0812">Transmembrane</keyword>
<dbReference type="InterPro" id="IPR050400">
    <property type="entry name" value="Bact_Cytoskel_RodZ"/>
</dbReference>
<feature type="region of interest" description="Disordered" evidence="1">
    <location>
        <begin position="152"/>
        <end position="174"/>
    </location>
</feature>
<evidence type="ECO:0000259" key="3">
    <source>
        <dbReference type="PROSITE" id="PS50943"/>
    </source>
</evidence>
<feature type="transmembrane region" description="Helical" evidence="2">
    <location>
        <begin position="117"/>
        <end position="140"/>
    </location>
</feature>
<evidence type="ECO:0000256" key="1">
    <source>
        <dbReference type="SAM" id="MobiDB-lite"/>
    </source>
</evidence>
<keyword evidence="5" id="KW-1185">Reference proteome</keyword>
<dbReference type="PROSITE" id="PS50943">
    <property type="entry name" value="HTH_CROC1"/>
    <property type="match status" value="1"/>
</dbReference>
<dbReference type="InterPro" id="IPR010982">
    <property type="entry name" value="Lambda_DNA-bd_dom_sf"/>
</dbReference>
<dbReference type="SMART" id="SM00530">
    <property type="entry name" value="HTH_XRE"/>
    <property type="match status" value="1"/>
</dbReference>
<dbReference type="SUPFAM" id="SSF47413">
    <property type="entry name" value="lambda repressor-like DNA-binding domains"/>
    <property type="match status" value="1"/>
</dbReference>
<feature type="domain" description="HTH cro/C1-type" evidence="3">
    <location>
        <begin position="21"/>
        <end position="50"/>
    </location>
</feature>
<feature type="region of interest" description="Disordered" evidence="1">
    <location>
        <begin position="264"/>
        <end position="283"/>
    </location>
</feature>
<dbReference type="Pfam" id="PF13413">
    <property type="entry name" value="HTH_25"/>
    <property type="match status" value="1"/>
</dbReference>
<organism evidence="4 5">
    <name type="scientific">Pontixanthobacter rizhaonensis</name>
    <dbReference type="NCBI Taxonomy" id="2730337"/>
    <lineage>
        <taxon>Bacteria</taxon>
        <taxon>Pseudomonadati</taxon>
        <taxon>Pseudomonadota</taxon>
        <taxon>Alphaproteobacteria</taxon>
        <taxon>Sphingomonadales</taxon>
        <taxon>Erythrobacteraceae</taxon>
        <taxon>Pontixanthobacter</taxon>
    </lineage>
</organism>
<evidence type="ECO:0000313" key="5">
    <source>
        <dbReference type="Proteomes" id="UP000561181"/>
    </source>
</evidence>
<evidence type="ECO:0000256" key="2">
    <source>
        <dbReference type="SAM" id="Phobius"/>
    </source>
</evidence>
<dbReference type="AlphaFoldDB" id="A0A848QJ67"/>
<comment type="caution">
    <text evidence="4">The sequence shown here is derived from an EMBL/GenBank/DDBJ whole genome shotgun (WGS) entry which is preliminary data.</text>
</comment>
<name>A0A848QJ67_9SPHN</name>
<sequence length="283" mass="30028">MSDEAELPETELPLDGAGGRLRQAREAASMTIEQVAAKTRIPQRHLISIEANDFTALPSRTYAIGFSRTYARSVDVNDQEIADQVRAHLAEAGDDYEEQRSVTFEPGDPARVPSRGLAWFSAFAALLLIVGGLAFFRGYFIPGSGPASLISGEQAAADEPSDTVEGASAPAPAAPSGQVVFTSLQDGVWVKFYDAEGERLMEKQMEEGETYAVPTDAAGPQVWTGQPEALAISIGGQSIGTLSDESQIVRDVDVTADALLAAQEESALAAQDEPADPEENPSE</sequence>
<evidence type="ECO:0000313" key="4">
    <source>
        <dbReference type="EMBL" id="NMW30647.1"/>
    </source>
</evidence>
<reference evidence="4 5" key="1">
    <citation type="submission" date="2020-04" db="EMBL/GenBank/DDBJ databases">
        <authorList>
            <person name="Liu A."/>
        </authorList>
    </citation>
    <scope>NUCLEOTIDE SEQUENCE [LARGE SCALE GENOMIC DNA]</scope>
    <source>
        <strain evidence="4 5">RZ02</strain>
    </source>
</reference>
<keyword evidence="2" id="KW-1133">Transmembrane helix</keyword>
<feature type="compositionally biased region" description="Acidic residues" evidence="1">
    <location>
        <begin position="273"/>
        <end position="283"/>
    </location>
</feature>
<dbReference type="EMBL" id="JABCRE010000002">
    <property type="protein sequence ID" value="NMW30647.1"/>
    <property type="molecule type" value="Genomic_DNA"/>
</dbReference>
<dbReference type="Pfam" id="PF13464">
    <property type="entry name" value="RodZ_C"/>
    <property type="match status" value="1"/>
</dbReference>
<dbReference type="Gene3D" id="1.10.260.40">
    <property type="entry name" value="lambda repressor-like DNA-binding domains"/>
    <property type="match status" value="1"/>
</dbReference>
<protein>
    <submittedName>
        <fullName evidence="4">Helix-turn-helix domain-containing protein</fullName>
    </submittedName>
</protein>
<dbReference type="RefSeq" id="WP_170009484.1">
    <property type="nucleotide sequence ID" value="NZ_JABCRE010000002.1"/>
</dbReference>
<dbReference type="InterPro" id="IPR025194">
    <property type="entry name" value="RodZ-like_C"/>
</dbReference>
<keyword evidence="2" id="KW-0472">Membrane</keyword>
<dbReference type="GO" id="GO:0003677">
    <property type="term" value="F:DNA binding"/>
    <property type="evidence" value="ECO:0007669"/>
    <property type="project" value="InterPro"/>
</dbReference>
<proteinExistence type="predicted"/>
<dbReference type="CDD" id="cd00093">
    <property type="entry name" value="HTH_XRE"/>
    <property type="match status" value="1"/>
</dbReference>
<dbReference type="InterPro" id="IPR001387">
    <property type="entry name" value="Cro/C1-type_HTH"/>
</dbReference>
<dbReference type="Proteomes" id="UP000561181">
    <property type="component" value="Unassembled WGS sequence"/>
</dbReference>
<dbReference type="PANTHER" id="PTHR34475:SF1">
    <property type="entry name" value="CYTOSKELETON PROTEIN RODZ"/>
    <property type="match status" value="1"/>
</dbReference>